<dbReference type="PANTHER" id="PTHR11829">
    <property type="entry name" value="FORKHEAD BOX PROTEIN"/>
    <property type="match status" value="1"/>
</dbReference>
<dbReference type="Proteomes" id="UP000677228">
    <property type="component" value="Unassembled WGS sequence"/>
</dbReference>
<feature type="domain" description="Fork-head" evidence="6">
    <location>
        <begin position="105"/>
        <end position="199"/>
    </location>
</feature>
<comment type="subcellular location">
    <subcellularLocation>
        <location evidence="1 4">Nucleus</location>
    </subcellularLocation>
</comment>
<name>A0A814D7I2_9BILA</name>
<comment type="caution">
    <text evidence="8">The sequence shown here is derived from an EMBL/GenBank/DDBJ whole genome shotgun (WGS) entry which is preliminary data.</text>
</comment>
<dbReference type="PROSITE" id="PS00658">
    <property type="entry name" value="FORK_HEAD_2"/>
    <property type="match status" value="1"/>
</dbReference>
<dbReference type="EMBL" id="CAJOBA010001411">
    <property type="protein sequence ID" value="CAF3594461.1"/>
    <property type="molecule type" value="Genomic_DNA"/>
</dbReference>
<dbReference type="GO" id="GO:0009653">
    <property type="term" value="P:anatomical structure morphogenesis"/>
    <property type="evidence" value="ECO:0007669"/>
    <property type="project" value="TreeGrafter"/>
</dbReference>
<gene>
    <name evidence="8" type="ORF">GPM918_LOCUS11214</name>
    <name evidence="7" type="ORF">OVA965_LOCUS5132</name>
    <name evidence="10" type="ORF">SRO942_LOCUS11213</name>
    <name evidence="9" type="ORF">TMI583_LOCUS5126</name>
</gene>
<evidence type="ECO:0000313" key="11">
    <source>
        <dbReference type="Proteomes" id="UP000663829"/>
    </source>
</evidence>
<dbReference type="EMBL" id="CAJNOK010001412">
    <property type="protein sequence ID" value="CAF0810714.1"/>
    <property type="molecule type" value="Genomic_DNA"/>
</dbReference>
<evidence type="ECO:0000256" key="5">
    <source>
        <dbReference type="SAM" id="MobiDB-lite"/>
    </source>
</evidence>
<dbReference type="Pfam" id="PF00250">
    <property type="entry name" value="Forkhead"/>
    <property type="match status" value="1"/>
</dbReference>
<evidence type="ECO:0000313" key="8">
    <source>
        <dbReference type="EMBL" id="CAF0950504.1"/>
    </source>
</evidence>
<dbReference type="OrthoDB" id="5954824at2759"/>
<feature type="region of interest" description="Disordered" evidence="5">
    <location>
        <begin position="214"/>
        <end position="261"/>
    </location>
</feature>
<dbReference type="PANTHER" id="PTHR11829:SF380">
    <property type="entry name" value="PROTEIN FORK HEAD"/>
    <property type="match status" value="1"/>
</dbReference>
<dbReference type="InterPro" id="IPR036388">
    <property type="entry name" value="WH-like_DNA-bd_sf"/>
</dbReference>
<feature type="compositionally biased region" description="Low complexity" evidence="5">
    <location>
        <begin position="1"/>
        <end position="16"/>
    </location>
</feature>
<evidence type="ECO:0000256" key="4">
    <source>
        <dbReference type="PROSITE-ProRule" id="PRU00089"/>
    </source>
</evidence>
<evidence type="ECO:0000256" key="1">
    <source>
        <dbReference type="ARBA" id="ARBA00004123"/>
    </source>
</evidence>
<evidence type="ECO:0000313" key="10">
    <source>
        <dbReference type="EMBL" id="CAF3726192.1"/>
    </source>
</evidence>
<evidence type="ECO:0000259" key="6">
    <source>
        <dbReference type="PROSITE" id="PS50039"/>
    </source>
</evidence>
<dbReference type="Proteomes" id="UP000663829">
    <property type="component" value="Unassembled WGS sequence"/>
</dbReference>
<dbReference type="InterPro" id="IPR036390">
    <property type="entry name" value="WH_DNA-bd_sf"/>
</dbReference>
<dbReference type="GO" id="GO:0030154">
    <property type="term" value="P:cell differentiation"/>
    <property type="evidence" value="ECO:0007669"/>
    <property type="project" value="TreeGrafter"/>
</dbReference>
<dbReference type="EMBL" id="CAJNOQ010002301">
    <property type="protein sequence ID" value="CAF0950504.1"/>
    <property type="molecule type" value="Genomic_DNA"/>
</dbReference>
<dbReference type="Gene3D" id="1.10.10.10">
    <property type="entry name" value="Winged helix-like DNA-binding domain superfamily/Winged helix DNA-binding domain"/>
    <property type="match status" value="1"/>
</dbReference>
<dbReference type="GO" id="GO:0005634">
    <property type="term" value="C:nucleus"/>
    <property type="evidence" value="ECO:0007669"/>
    <property type="project" value="UniProtKB-SubCell"/>
</dbReference>
<protein>
    <recommendedName>
        <fullName evidence="6">Fork-head domain-containing protein</fullName>
    </recommendedName>
</protein>
<evidence type="ECO:0000256" key="3">
    <source>
        <dbReference type="ARBA" id="ARBA00023242"/>
    </source>
</evidence>
<sequence length="451" mass="50630">MQPTSSKSSFISPSSSDNNTHTTTPPLSFGSLNSSVSSSVTTPTFPPNDDIWTTQTGMCSPYMQLAYNQSNGQTQRYSLPPNDKNTINSVSAAAVQFPRRFSASKPPFSYISLITLAINECPNRMCTLAEIYQFIQDRFPYYRQNQQRWQNSIRHSLSFNDCFVKVPRSADRPGKGSYWTLHPESGNMFENGCYLRRQKRFKCLKKDGSLSKDYGQKLNKKSNNGTKCRSPTDSGGESDYDSQGETCSASTTASPSETRQTNHHYADYQNGHHYHHIERAMYDAQLIDHQQQQQDADKQSKTNSHDIMVKSEVYNQFSNSQPTAATTTTLVPSIHTLSINGRYTGNECTDNSYTTTATSKIAEQYDFSQFNALDSQHFAMNGSAFQHPFAINSIINNEALMKYSHDLKPFYSDSMSAAAAAAFFTPSPVTTSDNLRNMSHNLQNDYYFSGQ</sequence>
<feature type="region of interest" description="Disordered" evidence="5">
    <location>
        <begin position="1"/>
        <end position="49"/>
    </location>
</feature>
<reference evidence="8" key="1">
    <citation type="submission" date="2021-02" db="EMBL/GenBank/DDBJ databases">
        <authorList>
            <person name="Nowell W R."/>
        </authorList>
    </citation>
    <scope>NUCLEOTIDE SEQUENCE</scope>
</reference>
<evidence type="ECO:0000313" key="7">
    <source>
        <dbReference type="EMBL" id="CAF0810714.1"/>
    </source>
</evidence>
<dbReference type="InterPro" id="IPR030456">
    <property type="entry name" value="TF_fork_head_CS_2"/>
</dbReference>
<organism evidence="8 11">
    <name type="scientific">Didymodactylos carnosus</name>
    <dbReference type="NCBI Taxonomy" id="1234261"/>
    <lineage>
        <taxon>Eukaryota</taxon>
        <taxon>Metazoa</taxon>
        <taxon>Spiralia</taxon>
        <taxon>Gnathifera</taxon>
        <taxon>Rotifera</taxon>
        <taxon>Eurotatoria</taxon>
        <taxon>Bdelloidea</taxon>
        <taxon>Philodinida</taxon>
        <taxon>Philodinidae</taxon>
        <taxon>Didymodactylos</taxon>
    </lineage>
</organism>
<dbReference type="SMART" id="SM00339">
    <property type="entry name" value="FH"/>
    <property type="match status" value="1"/>
</dbReference>
<dbReference type="EMBL" id="CAJOBC010002300">
    <property type="protein sequence ID" value="CAF3726192.1"/>
    <property type="molecule type" value="Genomic_DNA"/>
</dbReference>
<dbReference type="Proteomes" id="UP000681722">
    <property type="component" value="Unassembled WGS sequence"/>
</dbReference>
<dbReference type="InterPro" id="IPR018122">
    <property type="entry name" value="TF_fork_head_CS_1"/>
</dbReference>
<dbReference type="PROSITE" id="PS50039">
    <property type="entry name" value="FORK_HEAD_3"/>
    <property type="match status" value="1"/>
</dbReference>
<feature type="DNA-binding region" description="Fork-head" evidence="4">
    <location>
        <begin position="105"/>
        <end position="199"/>
    </location>
</feature>
<dbReference type="InterPro" id="IPR050211">
    <property type="entry name" value="FOX_domain-containing"/>
</dbReference>
<keyword evidence="3 4" id="KW-0539">Nucleus</keyword>
<dbReference type="GO" id="GO:0000981">
    <property type="term" value="F:DNA-binding transcription factor activity, RNA polymerase II-specific"/>
    <property type="evidence" value="ECO:0007669"/>
    <property type="project" value="TreeGrafter"/>
</dbReference>
<feature type="compositionally biased region" description="Low complexity" evidence="5">
    <location>
        <begin position="26"/>
        <end position="43"/>
    </location>
</feature>
<evidence type="ECO:0000256" key="2">
    <source>
        <dbReference type="ARBA" id="ARBA00023125"/>
    </source>
</evidence>
<feature type="compositionally biased region" description="Polar residues" evidence="5">
    <location>
        <begin position="221"/>
        <end position="235"/>
    </location>
</feature>
<dbReference type="PRINTS" id="PR00053">
    <property type="entry name" value="FORKHEAD"/>
</dbReference>
<accession>A0A814D7I2</accession>
<evidence type="ECO:0000313" key="9">
    <source>
        <dbReference type="EMBL" id="CAF3594461.1"/>
    </source>
</evidence>
<keyword evidence="11" id="KW-1185">Reference proteome</keyword>
<feature type="compositionally biased region" description="Polar residues" evidence="5">
    <location>
        <begin position="243"/>
        <end position="259"/>
    </location>
</feature>
<keyword evidence="2 4" id="KW-0238">DNA-binding</keyword>
<dbReference type="InterPro" id="IPR001766">
    <property type="entry name" value="Fork_head_dom"/>
</dbReference>
<proteinExistence type="predicted"/>
<dbReference type="GO" id="GO:0000978">
    <property type="term" value="F:RNA polymerase II cis-regulatory region sequence-specific DNA binding"/>
    <property type="evidence" value="ECO:0007669"/>
    <property type="project" value="TreeGrafter"/>
</dbReference>
<dbReference type="AlphaFoldDB" id="A0A814D7I2"/>
<dbReference type="FunFam" id="1.10.10.10:FF:000042">
    <property type="entry name" value="hepatocyte nuclear factor 3-beta"/>
    <property type="match status" value="1"/>
</dbReference>
<dbReference type="SUPFAM" id="SSF46785">
    <property type="entry name" value="Winged helix' DNA-binding domain"/>
    <property type="match status" value="1"/>
</dbReference>
<dbReference type="PROSITE" id="PS00657">
    <property type="entry name" value="FORK_HEAD_1"/>
    <property type="match status" value="1"/>
</dbReference>
<dbReference type="Proteomes" id="UP000682733">
    <property type="component" value="Unassembled WGS sequence"/>
</dbReference>